<proteinExistence type="predicted"/>
<feature type="compositionally biased region" description="Acidic residues" evidence="1">
    <location>
        <begin position="37"/>
        <end position="50"/>
    </location>
</feature>
<name>A0ABQ4XTA9_9ASTR</name>
<sequence>MGDEHLDTIPEKESDELIKSSVENLVPIPSESKDFSDNESECDVPVDDESSPTFTTFSNPLFDSNDDFTSSDDESLSDEDVPMENFKIYSNPLFDDKEIISTKIDPHSFNSESNLIESLLNRDTLIDSSPKFDFLFEELSGELAHIDPIPPIIEKADFDLEEEIRLVENFFDSLMEEIDVFLASDDSMPLGIKDDDYDSEGDIRFLEELLSNDSLLLPEFESFHFVLSFHRPPSEPPDVEISLIFEPDVPTINNVDELNEEECFDPGGEIDFSQNDRDYDSFTFITWIFLPYLTYPEVSPLLSSARNEDTIFDPGISKLEPVASHRDGTFMCLNVYPSINESPIEIFSSICSP</sequence>
<feature type="compositionally biased region" description="Basic and acidic residues" evidence="1">
    <location>
        <begin position="1"/>
        <end position="18"/>
    </location>
</feature>
<evidence type="ECO:0000313" key="2">
    <source>
        <dbReference type="EMBL" id="GJS68065.1"/>
    </source>
</evidence>
<evidence type="ECO:0000313" key="3">
    <source>
        <dbReference type="Proteomes" id="UP001151760"/>
    </source>
</evidence>
<protein>
    <submittedName>
        <fullName evidence="2">Uncharacterized protein</fullName>
    </submittedName>
</protein>
<comment type="caution">
    <text evidence="2">The sequence shown here is derived from an EMBL/GenBank/DDBJ whole genome shotgun (WGS) entry which is preliminary data.</text>
</comment>
<feature type="compositionally biased region" description="Polar residues" evidence="1">
    <location>
        <begin position="51"/>
        <end position="62"/>
    </location>
</feature>
<evidence type="ECO:0000256" key="1">
    <source>
        <dbReference type="SAM" id="MobiDB-lite"/>
    </source>
</evidence>
<feature type="compositionally biased region" description="Acidic residues" evidence="1">
    <location>
        <begin position="64"/>
        <end position="78"/>
    </location>
</feature>
<gene>
    <name evidence="2" type="ORF">Tco_0682630</name>
</gene>
<keyword evidence="3" id="KW-1185">Reference proteome</keyword>
<dbReference type="EMBL" id="BQNB010009763">
    <property type="protein sequence ID" value="GJS68065.1"/>
    <property type="molecule type" value="Genomic_DNA"/>
</dbReference>
<organism evidence="2 3">
    <name type="scientific">Tanacetum coccineum</name>
    <dbReference type="NCBI Taxonomy" id="301880"/>
    <lineage>
        <taxon>Eukaryota</taxon>
        <taxon>Viridiplantae</taxon>
        <taxon>Streptophyta</taxon>
        <taxon>Embryophyta</taxon>
        <taxon>Tracheophyta</taxon>
        <taxon>Spermatophyta</taxon>
        <taxon>Magnoliopsida</taxon>
        <taxon>eudicotyledons</taxon>
        <taxon>Gunneridae</taxon>
        <taxon>Pentapetalae</taxon>
        <taxon>asterids</taxon>
        <taxon>campanulids</taxon>
        <taxon>Asterales</taxon>
        <taxon>Asteraceae</taxon>
        <taxon>Asteroideae</taxon>
        <taxon>Anthemideae</taxon>
        <taxon>Anthemidinae</taxon>
        <taxon>Tanacetum</taxon>
    </lineage>
</organism>
<accession>A0ABQ4XTA9</accession>
<reference evidence="2" key="2">
    <citation type="submission" date="2022-01" db="EMBL/GenBank/DDBJ databases">
        <authorList>
            <person name="Yamashiro T."/>
            <person name="Shiraishi A."/>
            <person name="Satake H."/>
            <person name="Nakayama K."/>
        </authorList>
    </citation>
    <scope>NUCLEOTIDE SEQUENCE</scope>
</reference>
<dbReference type="Proteomes" id="UP001151760">
    <property type="component" value="Unassembled WGS sequence"/>
</dbReference>
<feature type="region of interest" description="Disordered" evidence="1">
    <location>
        <begin position="1"/>
        <end position="78"/>
    </location>
</feature>
<reference evidence="2" key="1">
    <citation type="journal article" date="2022" name="Int. J. Mol. Sci.">
        <title>Draft Genome of Tanacetum Coccineum: Genomic Comparison of Closely Related Tanacetum-Family Plants.</title>
        <authorList>
            <person name="Yamashiro T."/>
            <person name="Shiraishi A."/>
            <person name="Nakayama K."/>
            <person name="Satake H."/>
        </authorList>
    </citation>
    <scope>NUCLEOTIDE SEQUENCE</scope>
</reference>